<dbReference type="RefSeq" id="XP_065661573.1">
    <property type="nucleotide sequence ID" value="XM_065805501.1"/>
</dbReference>
<organism evidence="3 4">
    <name type="scientific">Hydra vulgaris</name>
    <name type="common">Hydra</name>
    <name type="synonym">Hydra attenuata</name>
    <dbReference type="NCBI Taxonomy" id="6087"/>
    <lineage>
        <taxon>Eukaryota</taxon>
        <taxon>Metazoa</taxon>
        <taxon>Cnidaria</taxon>
        <taxon>Hydrozoa</taxon>
        <taxon>Hydroidolina</taxon>
        <taxon>Anthoathecata</taxon>
        <taxon>Aplanulata</taxon>
        <taxon>Hydridae</taxon>
        <taxon>Hydra</taxon>
    </lineage>
</organism>
<dbReference type="GeneID" id="100208554"/>
<evidence type="ECO:0000256" key="1">
    <source>
        <dbReference type="SAM" id="Coils"/>
    </source>
</evidence>
<keyword evidence="1" id="KW-0175">Coiled coil</keyword>
<evidence type="ECO:0000256" key="2">
    <source>
        <dbReference type="SAM" id="MobiDB-lite"/>
    </source>
</evidence>
<accession>A0ABM4CIK1</accession>
<gene>
    <name evidence="4" type="primary">LOC100208554</name>
</gene>
<proteinExistence type="predicted"/>
<sequence length="1077" mass="127560">MLEEKEVLQADNIPSEEIKCDELSNHLFSDRDSGIAISIVEFSPRCQETHAKIIEAECKLEEQVNNSHKELRNAKKNLEELRLLRFEEKSFLQQEIGCLHDRFTEEERNANFLEQQLAIFREQKNDYDRKINNLKKEQSIASQVNMLQEQEIVRLEMKLKQEESERISVAKQLDQTRKFIIEKDQLRMKQHGELNSLKEKHNELEETVLIYKAENEVKSKRNRDLEFELHSLKRELLEITRSFEECKSENQCSNLLLKQQSISITRLKDEVTHAQQEISDLRELNESLKKRNEYQEKEHQKREACLQQDIDNLVINETKLVEKCEELERNFHENRRKNDEQNFEMKNLTEKLRILQSELNLREEQRAENEFLLNELNLVIKSQLAANLGRNSNEDVSADELEAYFETVTSKIRSLQTDISTLAEHLRQSENKSCNLHESVTKFKNDLLEQQEKNCLEIKQKELLEEQLQKASSTITNQERDIIQKSEEINRLQKNLIENQKKIDNFEKDLIDSKEKNRSKINFYEDEKRLLKVKIQELEGERYFFDSAKKKLEEKLKFQYENEITEKIRLSNDLKLQLDQMQKENSDKNNAYLNLKSELEKLIEDNKTLAQRLIHLESYSDRLSDMLEKHQHENEKLKESLQKERSQKLADKENEILNLLNKTKELNINLNKYTERNEKLQKTLSDTKEDCKVYDSKNKKLKTVNEQLERKIKVLSDSQMESEKKITTLTRENETLNKRFDEQSRNIEAMFEKVSAAECEKSVLRETLSHAEKRLRLKESLITDLTMKSDQTVENYQSLKSTFYRIEGDAKIYEELLSNLSNEKRILEKNIADSETEKKYFKDQIANLQRLLAQAEDDKEKTFNQLARFEREHERALEEERKRHQNTTSIKQLQMQVSVASLEEALNYEKRRREQLEEMYNRRDDQMNHLRSSFGHSLNTITKDTDNIKAILGKSLQKLDRQMQIPNGEISDSDNNTVCDQDLFSAIKKPSSNVIQGYNTQENKLKNNDYRSLENKYYRDIDDQTIAKRTQSLELTIGNLKNKIDLNPYGDSKTPVKKLSSSVGHDKKFSSNKRLTR</sequence>
<evidence type="ECO:0000313" key="4">
    <source>
        <dbReference type="RefSeq" id="XP_065661573.1"/>
    </source>
</evidence>
<name>A0ABM4CIK1_HYDVU</name>
<keyword evidence="3" id="KW-1185">Reference proteome</keyword>
<feature type="coiled-coil region" evidence="1">
    <location>
        <begin position="810"/>
        <end position="919"/>
    </location>
</feature>
<evidence type="ECO:0000313" key="3">
    <source>
        <dbReference type="Proteomes" id="UP001652625"/>
    </source>
</evidence>
<feature type="region of interest" description="Disordered" evidence="2">
    <location>
        <begin position="1044"/>
        <end position="1077"/>
    </location>
</feature>
<dbReference type="Proteomes" id="UP001652625">
    <property type="component" value="Chromosome 09"/>
</dbReference>
<protein>
    <submittedName>
        <fullName evidence="4">Interaptin isoform X3</fullName>
    </submittedName>
</protein>
<reference evidence="4" key="1">
    <citation type="submission" date="2025-08" db="UniProtKB">
        <authorList>
            <consortium name="RefSeq"/>
        </authorList>
    </citation>
    <scope>IDENTIFICATION</scope>
</reference>
<feature type="coiled-coil region" evidence="1">
    <location>
        <begin position="61"/>
        <end position="375"/>
    </location>
</feature>
<feature type="coiled-coil region" evidence="1">
    <location>
        <begin position="461"/>
        <end position="774"/>
    </location>
</feature>